<evidence type="ECO:0000256" key="1">
    <source>
        <dbReference type="SAM" id="SignalP"/>
    </source>
</evidence>
<keyword evidence="2" id="KW-0407">Ion channel</keyword>
<feature type="chain" id="PRO_5005451029" evidence="1">
    <location>
        <begin position="29"/>
        <end position="77"/>
    </location>
</feature>
<keyword evidence="2" id="KW-0813">Transport</keyword>
<dbReference type="GO" id="GO:0034220">
    <property type="term" value="P:monoatomic ion transmembrane transport"/>
    <property type="evidence" value="ECO:0007669"/>
    <property type="project" value="UniProtKB-KW"/>
</dbReference>
<organism evidence="2">
    <name type="scientific">Androctonus bicolor</name>
    <dbReference type="NCBI Taxonomy" id="748906"/>
    <lineage>
        <taxon>Eukaryota</taxon>
        <taxon>Metazoa</taxon>
        <taxon>Ecdysozoa</taxon>
        <taxon>Arthropoda</taxon>
        <taxon>Chelicerata</taxon>
        <taxon>Arachnida</taxon>
        <taxon>Scorpiones</taxon>
        <taxon>Buthida</taxon>
        <taxon>Buthoidea</taxon>
        <taxon>Buthidae</taxon>
        <taxon>Androctonus</taxon>
    </lineage>
</organism>
<dbReference type="EMBL" id="KJ787371">
    <property type="protein sequence ID" value="AIX87659.1"/>
    <property type="molecule type" value="mRNA"/>
</dbReference>
<name>A0A0K0LBW6_9SCOR</name>
<sequence length="77" mass="8906">MNRIGKITVMLLALISIIAIISETKVEASGCNPLYCIKWCHNEYKKFGECRDKCVCTERDSIFIKKPKNKQTKQLIR</sequence>
<proteinExistence type="evidence at transcript level"/>
<accession>A0A0K0LBW6</accession>
<dbReference type="AlphaFoldDB" id="A0A0K0LBW6"/>
<keyword evidence="1" id="KW-0732">Signal</keyword>
<evidence type="ECO:0000313" key="2">
    <source>
        <dbReference type="EMBL" id="AIX87659.1"/>
    </source>
</evidence>
<protein>
    <submittedName>
        <fullName evidence="2">Potassium channel blocker AbTx20</fullName>
    </submittedName>
</protein>
<keyword evidence="2" id="KW-0406">Ion transport</keyword>
<feature type="signal peptide" evidence="1">
    <location>
        <begin position="1"/>
        <end position="28"/>
    </location>
</feature>
<reference evidence="2" key="1">
    <citation type="journal article" date="2015" name="J. Proteomics">
        <title>Unique diversity of the venom peptides from the scorpion Androctonus bicolor revealed by transcriptomic and proteomic analysis.</title>
        <authorList>
            <person name="Zhang L."/>
            <person name="Shi W."/>
            <person name="Zeng X.C."/>
            <person name="Ge F."/>
            <person name="Yang M."/>
            <person name="Nie Y."/>
            <person name="Bao A."/>
            <person name="Wu S."/>
            <person name="E G."/>
        </authorList>
    </citation>
    <scope>NUCLEOTIDE SEQUENCE</scope>
</reference>